<dbReference type="Proteomes" id="UP001277761">
    <property type="component" value="Unassembled WGS sequence"/>
</dbReference>
<comment type="caution">
    <text evidence="2">The sequence shown here is derived from an EMBL/GenBank/DDBJ whole genome shotgun (WGS) entry which is preliminary data.</text>
</comment>
<dbReference type="PANTHER" id="PTHR48100">
    <property type="entry name" value="BROAD-SPECIFICITY PHOSPHATASE YOR283W-RELATED"/>
    <property type="match status" value="1"/>
</dbReference>
<reference evidence="2 3" key="1">
    <citation type="submission" date="2023-11" db="EMBL/GenBank/DDBJ databases">
        <authorList>
            <person name="Xu M."/>
            <person name="Jiang T."/>
        </authorList>
    </citation>
    <scope>NUCLEOTIDE SEQUENCE [LARGE SCALE GENOMIC DNA]</scope>
    <source>
        <strain evidence="2 3">SD</strain>
    </source>
</reference>
<dbReference type="InterPro" id="IPR029033">
    <property type="entry name" value="His_PPase_superfam"/>
</dbReference>
<protein>
    <submittedName>
        <fullName evidence="2">Histidine phosphatase family protein</fullName>
        <ecNumber evidence="2">3.1.3.-</ecNumber>
    </submittedName>
</protein>
<dbReference type="CDD" id="cd07067">
    <property type="entry name" value="HP_PGM_like"/>
    <property type="match status" value="1"/>
</dbReference>
<evidence type="ECO:0000313" key="3">
    <source>
        <dbReference type="Proteomes" id="UP001277761"/>
    </source>
</evidence>
<dbReference type="SMART" id="SM00855">
    <property type="entry name" value="PGAM"/>
    <property type="match status" value="1"/>
</dbReference>
<dbReference type="RefSeq" id="WP_319953726.1">
    <property type="nucleotide sequence ID" value="NZ_JAXAVX010000003.1"/>
</dbReference>
<evidence type="ECO:0000313" key="2">
    <source>
        <dbReference type="EMBL" id="MDX8151571.1"/>
    </source>
</evidence>
<dbReference type="GO" id="GO:0016787">
    <property type="term" value="F:hydrolase activity"/>
    <property type="evidence" value="ECO:0007669"/>
    <property type="project" value="UniProtKB-KW"/>
</dbReference>
<keyword evidence="2" id="KW-0378">Hydrolase</keyword>
<dbReference type="Gene3D" id="3.40.50.1240">
    <property type="entry name" value="Phosphoglycerate mutase-like"/>
    <property type="match status" value="1"/>
</dbReference>
<dbReference type="EC" id="3.1.3.-" evidence="2"/>
<dbReference type="InterPro" id="IPR013078">
    <property type="entry name" value="His_Pase_superF_clade-1"/>
</dbReference>
<dbReference type="SUPFAM" id="SSF53254">
    <property type="entry name" value="Phosphoglycerate mutase-like"/>
    <property type="match status" value="1"/>
</dbReference>
<feature type="region of interest" description="Disordered" evidence="1">
    <location>
        <begin position="1"/>
        <end position="21"/>
    </location>
</feature>
<dbReference type="Pfam" id="PF00300">
    <property type="entry name" value="His_Phos_1"/>
    <property type="match status" value="1"/>
</dbReference>
<sequence>MSDERDPASDDEERGVHPQRLFELPPDARELILVRHGASQAFVEGGSLPVDASGHSDPPLAREGREQAERVGARLAQEPIARLFVTTLVRTHETAAPLAARTGLEPEVIADLREVHLGEWEAGEYRVRAANRDPLFVRALMEGRWDLIPGAETNEQLAERVSRGLDHALAQLEPGTVGVAVLHGGIVAEICRQVTGSSQFAFLGCDNTSVTRIVELGFGLRRLRSFNDIAHLAHESAEPLV</sequence>
<dbReference type="PANTHER" id="PTHR48100:SF1">
    <property type="entry name" value="HISTIDINE PHOSPHATASE FAMILY PROTEIN-RELATED"/>
    <property type="match status" value="1"/>
</dbReference>
<keyword evidence="3" id="KW-1185">Reference proteome</keyword>
<dbReference type="InterPro" id="IPR050275">
    <property type="entry name" value="PGM_Phosphatase"/>
</dbReference>
<evidence type="ECO:0000256" key="1">
    <source>
        <dbReference type="SAM" id="MobiDB-lite"/>
    </source>
</evidence>
<accession>A0ABU4VIA4</accession>
<proteinExistence type="predicted"/>
<feature type="region of interest" description="Disordered" evidence="1">
    <location>
        <begin position="45"/>
        <end position="70"/>
    </location>
</feature>
<gene>
    <name evidence="2" type="ORF">SK069_08215</name>
</gene>
<organism evidence="2 3">
    <name type="scientific">Patulibacter brassicae</name>
    <dbReference type="NCBI Taxonomy" id="1705717"/>
    <lineage>
        <taxon>Bacteria</taxon>
        <taxon>Bacillati</taxon>
        <taxon>Actinomycetota</taxon>
        <taxon>Thermoleophilia</taxon>
        <taxon>Solirubrobacterales</taxon>
        <taxon>Patulibacteraceae</taxon>
        <taxon>Patulibacter</taxon>
    </lineage>
</organism>
<name>A0ABU4VIA4_9ACTN</name>
<dbReference type="EMBL" id="JAXAVX010000003">
    <property type="protein sequence ID" value="MDX8151571.1"/>
    <property type="molecule type" value="Genomic_DNA"/>
</dbReference>
<feature type="compositionally biased region" description="Basic and acidic residues" evidence="1">
    <location>
        <begin position="60"/>
        <end position="70"/>
    </location>
</feature>